<reference evidence="8" key="1">
    <citation type="submission" date="2016-10" db="EMBL/GenBank/DDBJ databases">
        <authorList>
            <person name="Varghese N."/>
            <person name="Submissions S."/>
        </authorList>
    </citation>
    <scope>NUCLEOTIDE SEQUENCE [LARGE SCALE GENOMIC DNA]</scope>
    <source>
        <strain evidence="8">DSM 3695</strain>
    </source>
</reference>
<keyword evidence="8" id="KW-1185">Reference proteome</keyword>
<dbReference type="PANTHER" id="PTHR40980:SF4">
    <property type="entry name" value="TONB-DEPENDENT RECEPTOR-LIKE BETA-BARREL DOMAIN-CONTAINING PROTEIN"/>
    <property type="match status" value="1"/>
</dbReference>
<dbReference type="Pfam" id="PF13620">
    <property type="entry name" value="CarboxypepD_reg"/>
    <property type="match status" value="1"/>
</dbReference>
<organism evidence="7 8">
    <name type="scientific">Chitinophaga arvensicola</name>
    <dbReference type="NCBI Taxonomy" id="29529"/>
    <lineage>
        <taxon>Bacteria</taxon>
        <taxon>Pseudomonadati</taxon>
        <taxon>Bacteroidota</taxon>
        <taxon>Chitinophagia</taxon>
        <taxon>Chitinophagales</taxon>
        <taxon>Chitinophagaceae</taxon>
        <taxon>Chitinophaga</taxon>
    </lineage>
</organism>
<dbReference type="STRING" id="29529.SAMN04488122_5928"/>
<dbReference type="Pfam" id="PF14905">
    <property type="entry name" value="OMP_b-brl_3"/>
    <property type="match status" value="1"/>
</dbReference>
<dbReference type="PANTHER" id="PTHR40980">
    <property type="entry name" value="PLUG DOMAIN-CONTAINING PROTEIN"/>
    <property type="match status" value="1"/>
</dbReference>
<feature type="domain" description="Outer membrane protein beta-barrel" evidence="6">
    <location>
        <begin position="390"/>
        <end position="822"/>
    </location>
</feature>
<dbReference type="AlphaFoldDB" id="A0A1I0SDQ9"/>
<dbReference type="InterPro" id="IPR036942">
    <property type="entry name" value="Beta-barrel_TonB_sf"/>
</dbReference>
<evidence type="ECO:0000259" key="6">
    <source>
        <dbReference type="Pfam" id="PF14905"/>
    </source>
</evidence>
<evidence type="ECO:0000313" key="8">
    <source>
        <dbReference type="Proteomes" id="UP000199310"/>
    </source>
</evidence>
<keyword evidence="7" id="KW-0675">Receptor</keyword>
<dbReference type="InterPro" id="IPR008969">
    <property type="entry name" value="CarboxyPept-like_regulatory"/>
</dbReference>
<keyword evidence="4" id="KW-0732">Signal</keyword>
<feature type="domain" description="TonB-dependent receptor plug" evidence="5">
    <location>
        <begin position="164"/>
        <end position="229"/>
    </location>
</feature>
<dbReference type="EMBL" id="FOJG01000002">
    <property type="protein sequence ID" value="SEW54132.1"/>
    <property type="molecule type" value="Genomic_DNA"/>
</dbReference>
<evidence type="ECO:0000259" key="5">
    <source>
        <dbReference type="Pfam" id="PF07715"/>
    </source>
</evidence>
<keyword evidence="3" id="KW-0998">Cell outer membrane</keyword>
<feature type="signal peptide" evidence="4">
    <location>
        <begin position="1"/>
        <end position="19"/>
    </location>
</feature>
<dbReference type="InterPro" id="IPR037066">
    <property type="entry name" value="Plug_dom_sf"/>
</dbReference>
<evidence type="ECO:0000256" key="1">
    <source>
        <dbReference type="ARBA" id="ARBA00004442"/>
    </source>
</evidence>
<name>A0A1I0SDQ9_9BACT</name>
<dbReference type="RefSeq" id="WP_089901780.1">
    <property type="nucleotide sequence ID" value="NZ_FOJG01000002.1"/>
</dbReference>
<evidence type="ECO:0000313" key="7">
    <source>
        <dbReference type="EMBL" id="SEW54132.1"/>
    </source>
</evidence>
<protein>
    <submittedName>
        <fullName evidence="7">Outer membrane receptor proteins, mostly Fe transport</fullName>
    </submittedName>
</protein>
<dbReference type="SUPFAM" id="SSF49464">
    <property type="entry name" value="Carboxypeptidase regulatory domain-like"/>
    <property type="match status" value="1"/>
</dbReference>
<evidence type="ECO:0000256" key="2">
    <source>
        <dbReference type="ARBA" id="ARBA00023136"/>
    </source>
</evidence>
<dbReference type="Gene3D" id="2.40.170.20">
    <property type="entry name" value="TonB-dependent receptor, beta-barrel domain"/>
    <property type="match status" value="1"/>
</dbReference>
<dbReference type="OrthoDB" id="905812at2"/>
<dbReference type="InterPro" id="IPR012910">
    <property type="entry name" value="Plug_dom"/>
</dbReference>
<dbReference type="Pfam" id="PF07715">
    <property type="entry name" value="Plug"/>
    <property type="match status" value="1"/>
</dbReference>
<keyword evidence="2" id="KW-0472">Membrane</keyword>
<sequence length="849" mass="94102">MYKIYLFITLFLLSMNAIAQPPAGAKMPGGMSISGHVYGKIIDPDGKAVPYASVIILQNRMDSVTKKMTEKLLKGALTKGNGEFSLEELPARGPLKLRITATGYKTIDRAISFPPFEKDLGNIKLEVSTTQLQGVTVAGTKPLMQMDIDKKVFNVEKNIVSAGGTALDVMKNVPSVNVDIDGNVTLRNSAPQLYIDGRPTTLTLEQIPADAIENVEVITNPSAKYDASGGSAGILNIVLKKNRKTGYNGNVRAGVDKRGAVNGGADFNLRQDKVNITASVMGNQMKGRTNGTTERNNFADVPPTFINQYNSNKTDGGFVFGKLGLDWFLTNRTTLSVAGIKVHGSMNPTERIDINTDSLDKAGTMRAFSQRNSSSHNQFNANGLVLGMKHLFPKEGEELTADFNYFGGKSDNNSDYRTDRYSGNNISGSDIQQILGNGSVSFMTIQTDYVKPFTGKLKLETGLRASIRNTKSNFNNYMLDPETQKYVLIPAASNNYKNSDNVYAAYASISNTIKNFGYKVGVRAESSNYTGDLLNNGQHFSNKYPVSLFPSIFLSQKLKHEQELQLSYTRRINRPNFFQLIPFTDSTDKLNITKGNPGLVPEFTTSLEMSYLKTLKGNNTILASLYYRHTNNLITRYLTKETDPANGQELLVNTYINANSSYSAGAEVTGMFNLAKWWNMTANVNIYNSKINTDNVTQSQDALWSWFGKLNNTFKLPASFELQLTGTYQSKTNLPVNENKNVQSGPPMQQSQNASQGYIASFYGVDAAIKKSFLKNNAASVTFSVNDIFRTRWSDQYSESDYFTQYYSRLRDPQMMRLTFAYRFGKIDASLFKRKNMGAGMQGMQEVIQ</sequence>
<dbReference type="GO" id="GO:0009279">
    <property type="term" value="C:cell outer membrane"/>
    <property type="evidence" value="ECO:0007669"/>
    <property type="project" value="UniProtKB-SubCell"/>
</dbReference>
<feature type="chain" id="PRO_5011772693" evidence="4">
    <location>
        <begin position="20"/>
        <end position="849"/>
    </location>
</feature>
<accession>A0A1I0SDQ9</accession>
<proteinExistence type="predicted"/>
<dbReference type="InterPro" id="IPR041700">
    <property type="entry name" value="OMP_b-brl_3"/>
</dbReference>
<comment type="subcellular location">
    <subcellularLocation>
        <location evidence="1">Cell outer membrane</location>
    </subcellularLocation>
</comment>
<dbReference type="Proteomes" id="UP000199310">
    <property type="component" value="Unassembled WGS sequence"/>
</dbReference>
<evidence type="ECO:0000256" key="4">
    <source>
        <dbReference type="SAM" id="SignalP"/>
    </source>
</evidence>
<gene>
    <name evidence="7" type="ORF">SAMN04488122_5928</name>
</gene>
<dbReference type="Gene3D" id="2.170.130.10">
    <property type="entry name" value="TonB-dependent receptor, plug domain"/>
    <property type="match status" value="1"/>
</dbReference>
<dbReference type="SUPFAM" id="SSF56935">
    <property type="entry name" value="Porins"/>
    <property type="match status" value="1"/>
</dbReference>
<evidence type="ECO:0000256" key="3">
    <source>
        <dbReference type="ARBA" id="ARBA00023237"/>
    </source>
</evidence>